<name>A0A7Y4B8D9_VIBAL</name>
<dbReference type="InterPro" id="IPR042099">
    <property type="entry name" value="ANL_N_sf"/>
</dbReference>
<gene>
    <name evidence="4" type="ORF">F0254_22695</name>
</gene>
<dbReference type="GO" id="GO:0043041">
    <property type="term" value="P:amino acid activation for nonribosomal peptide biosynthetic process"/>
    <property type="evidence" value="ECO:0007669"/>
    <property type="project" value="TreeGrafter"/>
</dbReference>
<dbReference type="InterPro" id="IPR009081">
    <property type="entry name" value="PP-bd_ACP"/>
</dbReference>
<dbReference type="AlphaFoldDB" id="A0A7Y4B8D9"/>
<comment type="caution">
    <text evidence="4">The sequence shown here is derived from an EMBL/GenBank/DDBJ whole genome shotgun (WGS) entry which is preliminary data.</text>
</comment>
<dbReference type="Gene3D" id="3.40.50.12780">
    <property type="entry name" value="N-terminal domain of ligase-like"/>
    <property type="match status" value="1"/>
</dbReference>
<dbReference type="Pfam" id="PF00550">
    <property type="entry name" value="PP-binding"/>
    <property type="match status" value="1"/>
</dbReference>
<protein>
    <submittedName>
        <fullName evidence="4">Non-ribosomal peptide synthetase</fullName>
    </submittedName>
</protein>
<dbReference type="GO" id="GO:0044550">
    <property type="term" value="P:secondary metabolite biosynthetic process"/>
    <property type="evidence" value="ECO:0007669"/>
    <property type="project" value="TreeGrafter"/>
</dbReference>
<dbReference type="RefSeq" id="WP_171346223.1">
    <property type="nucleotide sequence ID" value="NZ_VTYF01000020.1"/>
</dbReference>
<dbReference type="Gene3D" id="3.30.300.30">
    <property type="match status" value="1"/>
</dbReference>
<dbReference type="PROSITE" id="PS50075">
    <property type="entry name" value="CARRIER"/>
    <property type="match status" value="1"/>
</dbReference>
<dbReference type="GO" id="GO:0031177">
    <property type="term" value="F:phosphopantetheine binding"/>
    <property type="evidence" value="ECO:0007669"/>
    <property type="project" value="InterPro"/>
</dbReference>
<sequence>MLNEIVDNIRTNGSDVAVIDKGVIYTYSEIESFIGRQIEDLCDIPSGNGRVGIYMEPGIEMVSSIHGIIMSGRSYVPLNPELPAERLQEYTTSLDLSIVITLPCLLDSASRIFTQCTVLTFDKDNVPQTPIHKISVPSFACEQEVYTLFTSGSTGEPKGVAIPLRALSNHLNWKSQTYGFGKQTRLLFKTPFNFDASVWEIFMPFYCGGTMVIAPSGSYRAPDELAALIEQHNVSVLQVVPTLLREMASQGVLSKCASLEHLFVGGESLDYSLCLFVQKAIGTQIHNLYGPTESCIDTLSWTFEPNDNEVVYLGSPVANVNVKVVDEYGNLIVGEGIGELWITGQSLALGYVQKSSAKPSYYGGFEGPCESNNWQCWYRTGDWVELTKLGIVFHGRVDRQIKLNGQRIDLQEIEKVITKLTDIEHLYVAKYRFNDHDHLACYFVGSTVEVPLLCEMLRSRLPHYMIPTYWSVTDTLPILVSGKLDINSFERPKLAMEYGTGSSNDNVTLTQKLLINIWSEMLNISPDKIKLTDSFFELGGTSVQLSVLRKKIKNDSGITLKMTDFFRYPNINKLSNYLDSSINMPIH</sequence>
<dbReference type="GO" id="GO:0005737">
    <property type="term" value="C:cytoplasm"/>
    <property type="evidence" value="ECO:0007669"/>
    <property type="project" value="TreeGrafter"/>
</dbReference>
<evidence type="ECO:0000313" key="5">
    <source>
        <dbReference type="Proteomes" id="UP000532247"/>
    </source>
</evidence>
<evidence type="ECO:0000256" key="2">
    <source>
        <dbReference type="ARBA" id="ARBA00022553"/>
    </source>
</evidence>
<dbReference type="Pfam" id="PF00501">
    <property type="entry name" value="AMP-binding"/>
    <property type="match status" value="1"/>
</dbReference>
<evidence type="ECO:0000256" key="1">
    <source>
        <dbReference type="ARBA" id="ARBA00022450"/>
    </source>
</evidence>
<dbReference type="SUPFAM" id="SSF47336">
    <property type="entry name" value="ACP-like"/>
    <property type="match status" value="1"/>
</dbReference>
<evidence type="ECO:0000313" key="4">
    <source>
        <dbReference type="EMBL" id="NOI11641.1"/>
    </source>
</evidence>
<dbReference type="InterPro" id="IPR020806">
    <property type="entry name" value="PKS_PP-bd"/>
</dbReference>
<dbReference type="SUPFAM" id="SSF56801">
    <property type="entry name" value="Acetyl-CoA synthetase-like"/>
    <property type="match status" value="1"/>
</dbReference>
<dbReference type="Proteomes" id="UP000532247">
    <property type="component" value="Unassembled WGS sequence"/>
</dbReference>
<dbReference type="SMART" id="SM00823">
    <property type="entry name" value="PKS_PP"/>
    <property type="match status" value="1"/>
</dbReference>
<evidence type="ECO:0000259" key="3">
    <source>
        <dbReference type="PROSITE" id="PS50075"/>
    </source>
</evidence>
<dbReference type="EMBL" id="VTYF01000020">
    <property type="protein sequence ID" value="NOI11641.1"/>
    <property type="molecule type" value="Genomic_DNA"/>
</dbReference>
<dbReference type="PANTHER" id="PTHR45527:SF1">
    <property type="entry name" value="FATTY ACID SYNTHASE"/>
    <property type="match status" value="1"/>
</dbReference>
<dbReference type="InterPro" id="IPR000873">
    <property type="entry name" value="AMP-dep_synth/lig_dom"/>
</dbReference>
<dbReference type="InterPro" id="IPR036736">
    <property type="entry name" value="ACP-like_sf"/>
</dbReference>
<accession>A0A7Y4B8D9</accession>
<keyword evidence="2" id="KW-0597">Phosphoprotein</keyword>
<reference evidence="4 5" key="1">
    <citation type="submission" date="2019-09" db="EMBL/GenBank/DDBJ databases">
        <title>Draft genome sequencing and comparative genomics of hatchery-associated Vibrios.</title>
        <authorList>
            <person name="Kehlet-Delgado H."/>
            <person name="Mueller R.S."/>
        </authorList>
    </citation>
    <scope>NUCLEOTIDE SEQUENCE [LARGE SCALE GENOMIC DNA]</scope>
    <source>
        <strain evidence="4 5">081416A</strain>
    </source>
</reference>
<dbReference type="PANTHER" id="PTHR45527">
    <property type="entry name" value="NONRIBOSOMAL PEPTIDE SYNTHETASE"/>
    <property type="match status" value="1"/>
</dbReference>
<proteinExistence type="predicted"/>
<dbReference type="InterPro" id="IPR045851">
    <property type="entry name" value="AMP-bd_C_sf"/>
</dbReference>
<dbReference type="Gene3D" id="1.10.1200.10">
    <property type="entry name" value="ACP-like"/>
    <property type="match status" value="1"/>
</dbReference>
<keyword evidence="1" id="KW-0596">Phosphopantetheine</keyword>
<organism evidence="4 5">
    <name type="scientific">Vibrio alginolyticus</name>
    <dbReference type="NCBI Taxonomy" id="663"/>
    <lineage>
        <taxon>Bacteria</taxon>
        <taxon>Pseudomonadati</taxon>
        <taxon>Pseudomonadota</taxon>
        <taxon>Gammaproteobacteria</taxon>
        <taxon>Vibrionales</taxon>
        <taxon>Vibrionaceae</taxon>
        <taxon>Vibrio</taxon>
    </lineage>
</organism>
<feature type="domain" description="Carrier" evidence="3">
    <location>
        <begin position="505"/>
        <end position="582"/>
    </location>
</feature>